<dbReference type="FunFam" id="3.40.630.30:FF:000005">
    <property type="entry name" value="Ribosomal protein alanine acetyltransferase"/>
    <property type="match status" value="1"/>
</dbReference>
<feature type="domain" description="N-acetyltransferase" evidence="4">
    <location>
        <begin position="10"/>
        <end position="181"/>
    </location>
</feature>
<keyword evidence="2" id="KW-0012">Acyltransferase</keyword>
<evidence type="ECO:0000313" key="5">
    <source>
        <dbReference type="EMBL" id="RKN84212.1"/>
    </source>
</evidence>
<name>A0A3B0CFL2_9BACL</name>
<dbReference type="Proteomes" id="UP000282311">
    <property type="component" value="Unassembled WGS sequence"/>
</dbReference>
<keyword evidence="1 5" id="KW-0808">Transferase</keyword>
<dbReference type="GO" id="GO:0008999">
    <property type="term" value="F:protein-N-terminal-alanine acetyltransferase activity"/>
    <property type="evidence" value="ECO:0007669"/>
    <property type="project" value="TreeGrafter"/>
</dbReference>
<evidence type="ECO:0000256" key="1">
    <source>
        <dbReference type="ARBA" id="ARBA00022679"/>
    </source>
</evidence>
<dbReference type="Gene3D" id="3.40.630.30">
    <property type="match status" value="1"/>
</dbReference>
<dbReference type="PANTHER" id="PTHR43792">
    <property type="entry name" value="GNAT FAMILY, PUTATIVE (AFU_ORTHOLOGUE AFUA_3G00765)-RELATED-RELATED"/>
    <property type="match status" value="1"/>
</dbReference>
<comment type="similarity">
    <text evidence="3">Belongs to the acetyltransferase family. RimJ subfamily.</text>
</comment>
<dbReference type="InterPro" id="IPR051531">
    <property type="entry name" value="N-acetyltransferase"/>
</dbReference>
<dbReference type="SUPFAM" id="SSF55729">
    <property type="entry name" value="Acyl-CoA N-acyltransferases (Nat)"/>
    <property type="match status" value="1"/>
</dbReference>
<dbReference type="InterPro" id="IPR000182">
    <property type="entry name" value="GNAT_dom"/>
</dbReference>
<comment type="caution">
    <text evidence="5">The sequence shown here is derived from an EMBL/GenBank/DDBJ whole genome shotgun (WGS) entry which is preliminary data.</text>
</comment>
<dbReference type="RefSeq" id="WP_120747947.1">
    <property type="nucleotide sequence ID" value="NZ_RBAH01000009.1"/>
</dbReference>
<protein>
    <submittedName>
        <fullName evidence="5">GNAT family N-acetyltransferase</fullName>
    </submittedName>
</protein>
<dbReference type="EMBL" id="RBAH01000009">
    <property type="protein sequence ID" value="RKN84212.1"/>
    <property type="molecule type" value="Genomic_DNA"/>
</dbReference>
<proteinExistence type="inferred from homology"/>
<dbReference type="Pfam" id="PF13302">
    <property type="entry name" value="Acetyltransf_3"/>
    <property type="match status" value="1"/>
</dbReference>
<reference evidence="5 6" key="1">
    <citation type="journal article" date="2007" name="Int. J. Syst. Evol. Microbiol.">
        <title>Paenibacillus ginsengarvi sp. nov., isolated from soil from ginseng cultivation.</title>
        <authorList>
            <person name="Yoon M.H."/>
            <person name="Ten L.N."/>
            <person name="Im W.T."/>
        </authorList>
    </citation>
    <scope>NUCLEOTIDE SEQUENCE [LARGE SCALE GENOMIC DNA]</scope>
    <source>
        <strain evidence="5 6">KCTC 13059</strain>
    </source>
</reference>
<dbReference type="GO" id="GO:0005737">
    <property type="term" value="C:cytoplasm"/>
    <property type="evidence" value="ECO:0007669"/>
    <property type="project" value="TreeGrafter"/>
</dbReference>
<gene>
    <name evidence="5" type="ORF">D7M11_14495</name>
</gene>
<dbReference type="PROSITE" id="PS51186">
    <property type="entry name" value="GNAT"/>
    <property type="match status" value="1"/>
</dbReference>
<organism evidence="5 6">
    <name type="scientific">Paenibacillus ginsengarvi</name>
    <dbReference type="NCBI Taxonomy" id="400777"/>
    <lineage>
        <taxon>Bacteria</taxon>
        <taxon>Bacillati</taxon>
        <taxon>Bacillota</taxon>
        <taxon>Bacilli</taxon>
        <taxon>Bacillales</taxon>
        <taxon>Paenibacillaceae</taxon>
        <taxon>Paenibacillus</taxon>
    </lineage>
</organism>
<keyword evidence="6" id="KW-1185">Reference proteome</keyword>
<dbReference type="AlphaFoldDB" id="A0A3B0CFL2"/>
<dbReference type="OrthoDB" id="9795206at2"/>
<accession>A0A3B0CFL2</accession>
<sequence>MKSALQTERLVLRVLEEADADLALDYVTRNRAFLAPWEPAREPEYFTIESQTRVLRNEAELIKTGSMIKLWIFKTEQPERAIGTVTLSNIVRGAFLSCHLGYKLDQSELRIGYMTEAVREVVRYAFEELGLHRIEANIMPRNEASMNVVCKLGFYEEGLAYRYLKINGVWEDHIHMVLRNE</sequence>
<evidence type="ECO:0000313" key="6">
    <source>
        <dbReference type="Proteomes" id="UP000282311"/>
    </source>
</evidence>
<evidence type="ECO:0000256" key="2">
    <source>
        <dbReference type="ARBA" id="ARBA00023315"/>
    </source>
</evidence>
<evidence type="ECO:0000259" key="4">
    <source>
        <dbReference type="PROSITE" id="PS51186"/>
    </source>
</evidence>
<evidence type="ECO:0000256" key="3">
    <source>
        <dbReference type="ARBA" id="ARBA00038502"/>
    </source>
</evidence>
<dbReference type="InterPro" id="IPR016181">
    <property type="entry name" value="Acyl_CoA_acyltransferase"/>
</dbReference>
<dbReference type="PANTHER" id="PTHR43792:SF8">
    <property type="entry name" value="[RIBOSOMAL PROTEIN US5]-ALANINE N-ACETYLTRANSFERASE"/>
    <property type="match status" value="1"/>
</dbReference>